<feature type="region of interest" description="Disordered" evidence="1">
    <location>
        <begin position="56"/>
        <end position="157"/>
    </location>
</feature>
<evidence type="ECO:0000313" key="4">
    <source>
        <dbReference type="Proteomes" id="UP000092730"/>
    </source>
</evidence>
<reference evidence="3" key="4">
    <citation type="submission" date="2024-02" db="EMBL/GenBank/DDBJ databases">
        <title>Comparative genomics of Cryptococcus and Kwoniella reveals pathogenesis evolution and contrasting modes of karyotype evolution via chromosome fusion or intercentromeric recombination.</title>
        <authorList>
            <person name="Coelho M.A."/>
            <person name="David-Palma M."/>
            <person name="Shea T."/>
            <person name="Bowers K."/>
            <person name="McGinley-Smith S."/>
            <person name="Mohammad A.W."/>
            <person name="Gnirke A."/>
            <person name="Yurkov A.M."/>
            <person name="Nowrousian M."/>
            <person name="Sun S."/>
            <person name="Cuomo C.A."/>
            <person name="Heitman J."/>
        </authorList>
    </citation>
    <scope>NUCLEOTIDE SEQUENCE</scope>
    <source>
        <strain evidence="3">CBS 10118</strain>
    </source>
</reference>
<gene>
    <name evidence="2" type="ORF">I302_02390</name>
    <name evidence="3" type="ORF">I302_103685</name>
</gene>
<feature type="compositionally biased region" description="Low complexity" evidence="1">
    <location>
        <begin position="65"/>
        <end position="79"/>
    </location>
</feature>
<reference evidence="3" key="2">
    <citation type="submission" date="2013-07" db="EMBL/GenBank/DDBJ databases">
        <authorList>
            <consortium name="The Broad Institute Genome Sequencing Platform"/>
            <person name="Cuomo C."/>
            <person name="Litvintseva A."/>
            <person name="Chen Y."/>
            <person name="Heitman J."/>
            <person name="Sun S."/>
            <person name="Springer D."/>
            <person name="Dromer F."/>
            <person name="Young S.K."/>
            <person name="Zeng Q."/>
            <person name="Gargeya S."/>
            <person name="Fitzgerald M."/>
            <person name="Abouelleil A."/>
            <person name="Alvarado L."/>
            <person name="Berlin A.M."/>
            <person name="Chapman S.B."/>
            <person name="Dewar J."/>
            <person name="Goldberg J."/>
            <person name="Griggs A."/>
            <person name="Gujja S."/>
            <person name="Hansen M."/>
            <person name="Howarth C."/>
            <person name="Imamovic A."/>
            <person name="Larimer J."/>
            <person name="McCowan C."/>
            <person name="Murphy C."/>
            <person name="Pearson M."/>
            <person name="Priest M."/>
            <person name="Roberts A."/>
            <person name="Saif S."/>
            <person name="Shea T."/>
            <person name="Sykes S."/>
            <person name="Wortman J."/>
            <person name="Nusbaum C."/>
            <person name="Birren B."/>
        </authorList>
    </citation>
    <scope>NUCLEOTIDE SEQUENCE</scope>
    <source>
        <strain evidence="3">CBS 10118</strain>
    </source>
</reference>
<dbReference type="GeneID" id="30206789"/>
<dbReference type="EMBL" id="KI894019">
    <property type="protein sequence ID" value="OCF27548.1"/>
    <property type="molecule type" value="Genomic_DNA"/>
</dbReference>
<dbReference type="Proteomes" id="UP000092730">
    <property type="component" value="Chromosome 2"/>
</dbReference>
<evidence type="ECO:0000313" key="2">
    <source>
        <dbReference type="EMBL" id="OCF27548.1"/>
    </source>
</evidence>
<dbReference type="AlphaFoldDB" id="A0A1B9G926"/>
<organism evidence="2">
    <name type="scientific">Kwoniella bestiolae CBS 10118</name>
    <dbReference type="NCBI Taxonomy" id="1296100"/>
    <lineage>
        <taxon>Eukaryota</taxon>
        <taxon>Fungi</taxon>
        <taxon>Dikarya</taxon>
        <taxon>Basidiomycota</taxon>
        <taxon>Agaricomycotina</taxon>
        <taxon>Tremellomycetes</taxon>
        <taxon>Tremellales</taxon>
        <taxon>Cryptococcaceae</taxon>
        <taxon>Kwoniella</taxon>
    </lineage>
</organism>
<dbReference type="KEGG" id="kbi:30206789"/>
<evidence type="ECO:0000256" key="1">
    <source>
        <dbReference type="SAM" id="MobiDB-lite"/>
    </source>
</evidence>
<reference evidence="2" key="1">
    <citation type="submission" date="2013-07" db="EMBL/GenBank/DDBJ databases">
        <title>The Genome Sequence of Cryptococcus bestiolae CBS10118.</title>
        <authorList>
            <consortium name="The Broad Institute Genome Sequencing Platform"/>
            <person name="Cuomo C."/>
            <person name="Litvintseva A."/>
            <person name="Chen Y."/>
            <person name="Heitman J."/>
            <person name="Sun S."/>
            <person name="Springer D."/>
            <person name="Dromer F."/>
            <person name="Young S.K."/>
            <person name="Zeng Q."/>
            <person name="Gargeya S."/>
            <person name="Fitzgerald M."/>
            <person name="Abouelleil A."/>
            <person name="Alvarado L."/>
            <person name="Berlin A.M."/>
            <person name="Chapman S.B."/>
            <person name="Dewar J."/>
            <person name="Goldberg J."/>
            <person name="Griggs A."/>
            <person name="Gujja S."/>
            <person name="Hansen M."/>
            <person name="Howarth C."/>
            <person name="Imamovic A."/>
            <person name="Larimer J."/>
            <person name="McCowan C."/>
            <person name="Murphy C."/>
            <person name="Pearson M."/>
            <person name="Priest M."/>
            <person name="Roberts A."/>
            <person name="Saif S."/>
            <person name="Shea T."/>
            <person name="Sykes S."/>
            <person name="Wortman J."/>
            <person name="Nusbaum C."/>
            <person name="Birren B."/>
        </authorList>
    </citation>
    <scope>NUCLEOTIDE SEQUENCE [LARGE SCALE GENOMIC DNA]</scope>
    <source>
        <strain evidence="2">CBS 10118</strain>
    </source>
</reference>
<accession>A0A1B9G926</accession>
<dbReference type="RefSeq" id="XP_019048618.1">
    <property type="nucleotide sequence ID" value="XM_019189056.1"/>
</dbReference>
<keyword evidence="4" id="KW-1185">Reference proteome</keyword>
<dbReference type="EMBL" id="CP144542">
    <property type="protein sequence ID" value="WVW81690.1"/>
    <property type="molecule type" value="Genomic_DNA"/>
</dbReference>
<proteinExistence type="predicted"/>
<sequence>MPELLEDTYYGSNRDGSVWHRTETRRATDGRLVANSCSGVQITGQGNVTNFGIISSGQGHKKEIGSTSTGSAASNSASTIRGRFLTDEEYLTPSSSEERRVVKYQAPSSTRRQVEHIPPQNRSDHSAGSSESRENLIEHSTTTDTAKGANSRGPGLS</sequence>
<dbReference type="VEuPathDB" id="FungiDB:I302_02390"/>
<evidence type="ECO:0000313" key="3">
    <source>
        <dbReference type="EMBL" id="WVW81690.1"/>
    </source>
</evidence>
<name>A0A1B9G926_9TREE</name>
<protein>
    <submittedName>
        <fullName evidence="2">Uncharacterized protein</fullName>
    </submittedName>
</protein>
<reference evidence="2" key="3">
    <citation type="submission" date="2014-01" db="EMBL/GenBank/DDBJ databases">
        <title>Evolution of pathogenesis and genome organization in the Tremellales.</title>
        <authorList>
            <person name="Cuomo C."/>
            <person name="Litvintseva A."/>
            <person name="Heitman J."/>
            <person name="Chen Y."/>
            <person name="Sun S."/>
            <person name="Springer D."/>
            <person name="Dromer F."/>
            <person name="Young S."/>
            <person name="Zeng Q."/>
            <person name="Chapman S."/>
            <person name="Gujja S."/>
            <person name="Saif S."/>
            <person name="Birren B."/>
        </authorList>
    </citation>
    <scope>NUCLEOTIDE SEQUENCE</scope>
    <source>
        <strain evidence="2">CBS 10118</strain>
    </source>
</reference>